<dbReference type="PROSITE" id="PS50811">
    <property type="entry name" value="WRKY"/>
    <property type="match status" value="1"/>
</dbReference>
<dbReference type="PANTHER" id="PTHR32096:SF137">
    <property type="entry name" value="WRKY TRANSCRIPTION FACTOR 65 ISOFORM X1-RELATED"/>
    <property type="match status" value="1"/>
</dbReference>
<protein>
    <recommendedName>
        <fullName evidence="7">WRKY domain-containing protein</fullName>
    </recommendedName>
</protein>
<dbReference type="EMBL" id="JABTTQ020000005">
    <property type="protein sequence ID" value="KAK6154789.1"/>
    <property type="molecule type" value="Genomic_DNA"/>
</dbReference>
<evidence type="ECO:0000256" key="1">
    <source>
        <dbReference type="ARBA" id="ARBA00004123"/>
    </source>
</evidence>
<evidence type="ECO:0000256" key="3">
    <source>
        <dbReference type="ARBA" id="ARBA00023125"/>
    </source>
</evidence>
<dbReference type="Pfam" id="PF03106">
    <property type="entry name" value="WRKY"/>
    <property type="match status" value="1"/>
</dbReference>
<feature type="compositionally biased region" description="Polar residues" evidence="6">
    <location>
        <begin position="88"/>
        <end position="113"/>
    </location>
</feature>
<evidence type="ECO:0000259" key="7">
    <source>
        <dbReference type="PROSITE" id="PS50811"/>
    </source>
</evidence>
<dbReference type="Gene3D" id="2.20.25.80">
    <property type="entry name" value="WRKY domain"/>
    <property type="match status" value="1"/>
</dbReference>
<comment type="subcellular location">
    <subcellularLocation>
        <location evidence="1">Nucleus</location>
    </subcellularLocation>
</comment>
<dbReference type="Proteomes" id="UP001318860">
    <property type="component" value="Unassembled WGS sequence"/>
</dbReference>
<feature type="compositionally biased region" description="Low complexity" evidence="6">
    <location>
        <begin position="222"/>
        <end position="231"/>
    </location>
</feature>
<name>A0ABR0X8G2_REHGL</name>
<dbReference type="InterPro" id="IPR054502">
    <property type="entry name" value="bHLH-TF_ACT-like_plant"/>
</dbReference>
<keyword evidence="4" id="KW-0804">Transcription</keyword>
<dbReference type="Pfam" id="PF22754">
    <property type="entry name" value="bHLH-TF_ACT-like_plant"/>
    <property type="match status" value="1"/>
</dbReference>
<proteinExistence type="predicted"/>
<dbReference type="InterPro" id="IPR036576">
    <property type="entry name" value="WRKY_dom_sf"/>
</dbReference>
<keyword evidence="9" id="KW-1185">Reference proteome</keyword>
<feature type="region of interest" description="Disordered" evidence="6">
    <location>
        <begin position="210"/>
        <end position="238"/>
    </location>
</feature>
<dbReference type="SMART" id="SM00774">
    <property type="entry name" value="WRKY"/>
    <property type="match status" value="1"/>
</dbReference>
<gene>
    <name evidence="8" type="ORF">DH2020_009037</name>
</gene>
<evidence type="ECO:0000256" key="6">
    <source>
        <dbReference type="SAM" id="MobiDB-lite"/>
    </source>
</evidence>
<keyword evidence="3" id="KW-0238">DNA-binding</keyword>
<keyword evidence="2" id="KW-0805">Transcription regulation</keyword>
<reference evidence="8 9" key="1">
    <citation type="journal article" date="2021" name="Comput. Struct. Biotechnol. J.">
        <title>De novo genome assembly of the potent medicinal plant Rehmannia glutinosa using nanopore technology.</title>
        <authorList>
            <person name="Ma L."/>
            <person name="Dong C."/>
            <person name="Song C."/>
            <person name="Wang X."/>
            <person name="Zheng X."/>
            <person name="Niu Y."/>
            <person name="Chen S."/>
            <person name="Feng W."/>
        </authorList>
    </citation>
    <scope>NUCLEOTIDE SEQUENCE [LARGE SCALE GENOMIC DNA]</scope>
    <source>
        <strain evidence="8">DH-2019</strain>
    </source>
</reference>
<organism evidence="8 9">
    <name type="scientific">Rehmannia glutinosa</name>
    <name type="common">Chinese foxglove</name>
    <dbReference type="NCBI Taxonomy" id="99300"/>
    <lineage>
        <taxon>Eukaryota</taxon>
        <taxon>Viridiplantae</taxon>
        <taxon>Streptophyta</taxon>
        <taxon>Embryophyta</taxon>
        <taxon>Tracheophyta</taxon>
        <taxon>Spermatophyta</taxon>
        <taxon>Magnoliopsida</taxon>
        <taxon>eudicotyledons</taxon>
        <taxon>Gunneridae</taxon>
        <taxon>Pentapetalae</taxon>
        <taxon>asterids</taxon>
        <taxon>lamiids</taxon>
        <taxon>Lamiales</taxon>
        <taxon>Orobanchaceae</taxon>
        <taxon>Rehmannieae</taxon>
        <taxon>Rehmannia</taxon>
    </lineage>
</organism>
<dbReference type="PANTHER" id="PTHR32096">
    <property type="entry name" value="WRKY TRANSCRIPTION FACTOR 30-RELATED-RELATED"/>
    <property type="match status" value="1"/>
</dbReference>
<evidence type="ECO:0000313" key="9">
    <source>
        <dbReference type="Proteomes" id="UP001318860"/>
    </source>
</evidence>
<dbReference type="SUPFAM" id="SSF118290">
    <property type="entry name" value="WRKY DNA-binding domain"/>
    <property type="match status" value="1"/>
</dbReference>
<comment type="caution">
    <text evidence="8">The sequence shown here is derived from an EMBL/GenBank/DDBJ whole genome shotgun (WGS) entry which is preliminary data.</text>
</comment>
<evidence type="ECO:0000256" key="5">
    <source>
        <dbReference type="ARBA" id="ARBA00023242"/>
    </source>
</evidence>
<dbReference type="InterPro" id="IPR003657">
    <property type="entry name" value="WRKY_dom"/>
</dbReference>
<sequence>MGGPTWIRQWSKEVKVEKLGTGYLLVMVTCKKGGEMLVSILEAFEKMNLNVVQARVTCKHFFGMEAIVEANIDATILNEAIFKDSENSPENSRDISPSSTISKDTKIASTSSSKRSRGGIQKRVVSVPIKDVERFKLKGDHQISSPPSDSWAWRKYGQKPIKGSPYPRGYYKCSSSKGCPARKQVERSKLDPNTLVVTYSCEHNHPWIASRNHNHNHHRKAGGAATTNTTNSVSDDDELEEGKTINLISSSQSHHLISEDNYKFTNFGDGPLVNNIGGEFGWFSDFESTFQKEGPIYLTEDRITTDNEMAMIFTAMIDDDESLFSNLGELPECATVFRRGMVERRRHSLATSG</sequence>
<feature type="compositionally biased region" description="Basic residues" evidence="6">
    <location>
        <begin position="212"/>
        <end position="221"/>
    </location>
</feature>
<feature type="domain" description="WRKY" evidence="7">
    <location>
        <begin position="148"/>
        <end position="208"/>
    </location>
</feature>
<dbReference type="InterPro" id="IPR044810">
    <property type="entry name" value="WRKY_plant"/>
</dbReference>
<feature type="region of interest" description="Disordered" evidence="6">
    <location>
        <begin position="86"/>
        <end position="123"/>
    </location>
</feature>
<evidence type="ECO:0000256" key="4">
    <source>
        <dbReference type="ARBA" id="ARBA00023163"/>
    </source>
</evidence>
<evidence type="ECO:0000313" key="8">
    <source>
        <dbReference type="EMBL" id="KAK6154789.1"/>
    </source>
</evidence>
<accession>A0ABR0X8G2</accession>
<evidence type="ECO:0000256" key="2">
    <source>
        <dbReference type="ARBA" id="ARBA00023015"/>
    </source>
</evidence>
<keyword evidence="5" id="KW-0539">Nucleus</keyword>